<accession>A0A5A8F3X5</accession>
<evidence type="ECO:0000313" key="1">
    <source>
        <dbReference type="EMBL" id="KAA0257194.1"/>
    </source>
</evidence>
<sequence length="87" mass="9980">MDMHNEYNVYLLENKSSEAVLKTMNDCAKKCDTFDDFMLEIHNVLADEYLSVVLDSLFSAGFIDFESFYTFVKSGLKLENKGAKCLM</sequence>
<comment type="caution">
    <text evidence="1">The sequence shown here is derived from an EMBL/GenBank/DDBJ whole genome shotgun (WGS) entry which is preliminary data.</text>
</comment>
<name>A0A5A8F3X5_9BACT</name>
<dbReference type="AlphaFoldDB" id="A0A5A8F3X5"/>
<dbReference type="RefSeq" id="WP_149267335.1">
    <property type="nucleotide sequence ID" value="NZ_VFJB01000009.1"/>
</dbReference>
<dbReference type="Proteomes" id="UP000322876">
    <property type="component" value="Unassembled WGS sequence"/>
</dbReference>
<protein>
    <submittedName>
        <fullName evidence="1">Uncharacterized protein</fullName>
    </submittedName>
</protein>
<keyword evidence="2" id="KW-1185">Reference proteome</keyword>
<reference evidence="1 2" key="1">
    <citation type="submission" date="2019-06" db="EMBL/GenBank/DDBJ databases">
        <title>Genomic insights into carbon and energy metabolism of Deferribacter autotrophicus revealed new metabolic traits in the phylum Deferribacteres.</title>
        <authorList>
            <person name="Slobodkin A.I."/>
            <person name="Slobodkina G.B."/>
            <person name="Allioux M."/>
            <person name="Alain K."/>
            <person name="Jebbar M."/>
            <person name="Shadrin V."/>
            <person name="Kublanov I.V."/>
            <person name="Toshchakov S.V."/>
            <person name="Bonch-Osmolovskaya E.A."/>
        </authorList>
    </citation>
    <scope>NUCLEOTIDE SEQUENCE [LARGE SCALE GENOMIC DNA]</scope>
    <source>
        <strain evidence="1 2">SL50</strain>
    </source>
</reference>
<evidence type="ECO:0000313" key="2">
    <source>
        <dbReference type="Proteomes" id="UP000322876"/>
    </source>
</evidence>
<proteinExistence type="predicted"/>
<dbReference type="EMBL" id="VFJB01000009">
    <property type="protein sequence ID" value="KAA0257194.1"/>
    <property type="molecule type" value="Genomic_DNA"/>
</dbReference>
<gene>
    <name evidence="1" type="ORF">FHQ18_11560</name>
</gene>
<organism evidence="1 2">
    <name type="scientific">Deferribacter autotrophicus</name>
    <dbReference type="NCBI Taxonomy" id="500465"/>
    <lineage>
        <taxon>Bacteria</taxon>
        <taxon>Pseudomonadati</taxon>
        <taxon>Deferribacterota</taxon>
        <taxon>Deferribacteres</taxon>
        <taxon>Deferribacterales</taxon>
        <taxon>Deferribacteraceae</taxon>
        <taxon>Deferribacter</taxon>
    </lineage>
</organism>